<reference evidence="9" key="1">
    <citation type="submission" date="2021-10" db="EMBL/GenBank/DDBJ databases">
        <authorList>
            <person name="Piombo E."/>
        </authorList>
    </citation>
    <scope>NUCLEOTIDE SEQUENCE</scope>
</reference>
<dbReference type="InterPro" id="IPR001394">
    <property type="entry name" value="Peptidase_C19_UCH"/>
</dbReference>
<feature type="region of interest" description="Disordered" evidence="7">
    <location>
        <begin position="18"/>
        <end position="49"/>
    </location>
</feature>
<dbReference type="Proteomes" id="UP000696573">
    <property type="component" value="Unassembled WGS sequence"/>
</dbReference>
<keyword evidence="5" id="KW-0378">Hydrolase</keyword>
<evidence type="ECO:0000256" key="6">
    <source>
        <dbReference type="ARBA" id="ARBA00022807"/>
    </source>
</evidence>
<feature type="compositionally biased region" description="Pro residues" evidence="7">
    <location>
        <begin position="720"/>
        <end position="735"/>
    </location>
</feature>
<evidence type="ECO:0000313" key="9">
    <source>
        <dbReference type="EMBL" id="CAH0019107.1"/>
    </source>
</evidence>
<feature type="region of interest" description="Disordered" evidence="7">
    <location>
        <begin position="1218"/>
        <end position="1261"/>
    </location>
</feature>
<keyword evidence="3" id="KW-0645">Protease</keyword>
<dbReference type="Pfam" id="PF13446">
    <property type="entry name" value="RPT"/>
    <property type="match status" value="1"/>
</dbReference>
<dbReference type="OrthoDB" id="2420415at2759"/>
<name>A0A9N9V8V8_9HYPO</name>
<keyword evidence="6" id="KW-0788">Thiol protease</keyword>
<dbReference type="GO" id="GO:0043161">
    <property type="term" value="P:proteasome-mediated ubiquitin-dependent protein catabolic process"/>
    <property type="evidence" value="ECO:0007669"/>
    <property type="project" value="InterPro"/>
</dbReference>
<evidence type="ECO:0000256" key="4">
    <source>
        <dbReference type="ARBA" id="ARBA00022786"/>
    </source>
</evidence>
<organism evidence="9 10">
    <name type="scientific">Clonostachys rhizophaga</name>
    <dbReference type="NCBI Taxonomy" id="160324"/>
    <lineage>
        <taxon>Eukaryota</taxon>
        <taxon>Fungi</taxon>
        <taxon>Dikarya</taxon>
        <taxon>Ascomycota</taxon>
        <taxon>Pezizomycotina</taxon>
        <taxon>Sordariomycetes</taxon>
        <taxon>Hypocreomycetidae</taxon>
        <taxon>Hypocreales</taxon>
        <taxon>Bionectriaceae</taxon>
        <taxon>Clonostachys</taxon>
    </lineage>
</organism>
<dbReference type="GO" id="GO:0004843">
    <property type="term" value="F:cysteine-type deubiquitinase activity"/>
    <property type="evidence" value="ECO:0007669"/>
    <property type="project" value="UniProtKB-EC"/>
</dbReference>
<accession>A0A9N9V8V8</accession>
<dbReference type="EC" id="3.4.19.12" evidence="2"/>
<evidence type="ECO:0000313" key="10">
    <source>
        <dbReference type="Proteomes" id="UP000696573"/>
    </source>
</evidence>
<dbReference type="Gene3D" id="3.90.70.10">
    <property type="entry name" value="Cysteine proteinases"/>
    <property type="match status" value="2"/>
</dbReference>
<evidence type="ECO:0000256" key="2">
    <source>
        <dbReference type="ARBA" id="ARBA00012759"/>
    </source>
</evidence>
<feature type="compositionally biased region" description="Polar residues" evidence="7">
    <location>
        <begin position="1250"/>
        <end position="1261"/>
    </location>
</feature>
<dbReference type="CDD" id="cd02666">
    <property type="entry name" value="Peptidase_C19J"/>
    <property type="match status" value="1"/>
</dbReference>
<dbReference type="AlphaFoldDB" id="A0A9N9V8V8"/>
<sequence>MANLYDLGSQQDHDASAYTQLPGTASNDAAHNNLAGPKPQTYNDGVERPGRHPSRWIYELLNNKTTNIGPFEKARQYQVDIPYDWDHEHRLVLNGNQSYSTPSTRVLSSLCIECHFHFVFKMKWNEHCQDNLCNPLQASWPMEESKYPWHHLVWAGSTDDADLLEERSKYYPLLSREQFVCAAPPCTFQITVEVLEPRMGSWWAQLLTDHDAIRKELYNAKARDPERYEGANEGWITQAPLNLNTYLKNLLESPTNDLRSISKRNKRFSVLFGPRSFRIFRDLEFSETVVMLDDEDDGQFTPRAPEPASGPSGTTEPGTYRAYVEDVRAEVQCIIHRTGQATEKPTFITSALYADLGSKDAPGAKSHALTDLERYRLLGILPNLPREATVNAYFRQWNLIPSQRKAMVNDLVAIANDYGDEALSEFAMTQSSIFESLMERMQASENNELNQALKFFDLSPPNRYTADQIIASFRLTLAGRPGQAATARDMLMVIAGASSDPEYQTRLLMESDSNMTLDTSKALFNVPAKDVMDSQSWIQVGRSKLKSCTSRQEKLLYLSALNTIADVTDDARLKQGAAELQERFAPSGEEDDGNEAPADINIPVGLNNIGNTCYLNSLLQYLFTVKAVRDIAFNYSDYRLELTDEQIAERKIGGNKMTMDRAEAVVAQAFVHELADLFNKLKSHNQAATRPSQRLANAVLLSTHSLLEDLKSKEASTSTLPPPLPVRPPSRPPSPVAEDTEMASERNHSSQDSETVSNGSSETLVDLVTVMSDKPVSEEQPSSTHPDGKPNETTIRVVDESIAEISATVTGEPTKNSDADVIMSDLVDEKKQQTIDEKVLDALGHQKRSSGTDQQDVEEVIGSIINRLQAAIHPSSVDEKTGIQFEKIMETFFVTTVNYTKKFDDHTYQSEISYDRSITAFPAADGPCSLYDALGRNFDQQVLEESRLTRYTAIKSLPPVLHVLIQRSQSIGRKNDNPVVIPETLYLDRYMDASHDSPEFKRRTEQWVVGEWLADLKQQKARLNANPKTGALLDEIRRRDESQTSDWASAIAEARSAVASLDDQFAFDGPSTEDLITLSDQDIDSNMTDSATNAGHKPAIEPNEMATIEELTRAQLDDDIAIYGQRLEQLVTGMEKNPYRLQAVICHRGHLSSGHYWVWIHDFEANVWRWYNDAAVKENQNTQEVLETLSKSGEPYYLCYVRDSDKGQHVNVPKRELPVVPQPEPAGEPLVETAEDADGDIQVNDASKDPLSTLTTAEIET</sequence>
<evidence type="ECO:0000256" key="7">
    <source>
        <dbReference type="SAM" id="MobiDB-lite"/>
    </source>
</evidence>
<keyword evidence="10" id="KW-1185">Reference proteome</keyword>
<dbReference type="PANTHER" id="PTHR43982:SF6">
    <property type="entry name" value="UBIQUITIN CARBOXYL-TERMINAL HYDROLASE 2-RELATED"/>
    <property type="match status" value="1"/>
</dbReference>
<dbReference type="GO" id="GO:0070628">
    <property type="term" value="F:proteasome binding"/>
    <property type="evidence" value="ECO:0007669"/>
    <property type="project" value="TreeGrafter"/>
</dbReference>
<evidence type="ECO:0000256" key="5">
    <source>
        <dbReference type="ARBA" id="ARBA00022801"/>
    </source>
</evidence>
<dbReference type="PROSITE" id="PS00973">
    <property type="entry name" value="USP_2"/>
    <property type="match status" value="1"/>
</dbReference>
<dbReference type="PROSITE" id="PS00972">
    <property type="entry name" value="USP_1"/>
    <property type="match status" value="1"/>
</dbReference>
<feature type="region of interest" description="Disordered" evidence="7">
    <location>
        <begin position="712"/>
        <end position="761"/>
    </location>
</feature>
<keyword evidence="4" id="KW-0833">Ubl conjugation pathway</keyword>
<dbReference type="InterPro" id="IPR028889">
    <property type="entry name" value="USP"/>
</dbReference>
<dbReference type="InterPro" id="IPR044635">
    <property type="entry name" value="UBP14-like"/>
</dbReference>
<evidence type="ECO:0000259" key="8">
    <source>
        <dbReference type="PROSITE" id="PS50235"/>
    </source>
</evidence>
<dbReference type="SUPFAM" id="SSF54001">
    <property type="entry name" value="Cysteine proteinases"/>
    <property type="match status" value="1"/>
</dbReference>
<dbReference type="EMBL" id="CABFNQ020000551">
    <property type="protein sequence ID" value="CAH0019107.1"/>
    <property type="molecule type" value="Genomic_DNA"/>
</dbReference>
<dbReference type="InterPro" id="IPR018200">
    <property type="entry name" value="USP_CS"/>
</dbReference>
<evidence type="ECO:0000256" key="1">
    <source>
        <dbReference type="ARBA" id="ARBA00000707"/>
    </source>
</evidence>
<dbReference type="InterPro" id="IPR038765">
    <property type="entry name" value="Papain-like_cys_pep_sf"/>
</dbReference>
<dbReference type="GO" id="GO:0061136">
    <property type="term" value="P:regulation of proteasomal protein catabolic process"/>
    <property type="evidence" value="ECO:0007669"/>
    <property type="project" value="TreeGrafter"/>
</dbReference>
<dbReference type="GO" id="GO:0016579">
    <property type="term" value="P:protein deubiquitination"/>
    <property type="evidence" value="ECO:0007669"/>
    <property type="project" value="InterPro"/>
</dbReference>
<dbReference type="PANTHER" id="PTHR43982">
    <property type="entry name" value="UBIQUITIN CARBOXYL-TERMINAL HYDROLASE"/>
    <property type="match status" value="1"/>
</dbReference>
<gene>
    <name evidence="9" type="ORF">CRHIZ90672A_00011431</name>
</gene>
<comment type="catalytic activity">
    <reaction evidence="1">
        <text>Thiol-dependent hydrolysis of ester, thioester, amide, peptide and isopeptide bonds formed by the C-terminal Gly of ubiquitin (a 76-residue protein attached to proteins as an intracellular targeting signal).</text>
        <dbReference type="EC" id="3.4.19.12"/>
    </reaction>
</comment>
<feature type="domain" description="USP" evidence="8">
    <location>
        <begin position="604"/>
        <end position="1203"/>
    </location>
</feature>
<dbReference type="Pfam" id="PF00443">
    <property type="entry name" value="UCH"/>
    <property type="match status" value="1"/>
</dbReference>
<feature type="compositionally biased region" description="Polar residues" evidence="7">
    <location>
        <begin position="18"/>
        <end position="30"/>
    </location>
</feature>
<feature type="region of interest" description="Disordered" evidence="7">
    <location>
        <begin position="296"/>
        <end position="318"/>
    </location>
</feature>
<protein>
    <recommendedName>
        <fullName evidence="2">ubiquitinyl hydrolase 1</fullName>
        <ecNumber evidence="2">3.4.19.12</ecNumber>
    </recommendedName>
</protein>
<proteinExistence type="predicted"/>
<dbReference type="InterPro" id="IPR025305">
    <property type="entry name" value="UCH_repeat_domain"/>
</dbReference>
<comment type="caution">
    <text evidence="9">The sequence shown here is derived from an EMBL/GenBank/DDBJ whole genome shotgun (WGS) entry which is preliminary data.</text>
</comment>
<feature type="compositionally biased region" description="Polar residues" evidence="7">
    <location>
        <begin position="752"/>
        <end position="761"/>
    </location>
</feature>
<dbReference type="PROSITE" id="PS50235">
    <property type="entry name" value="USP_3"/>
    <property type="match status" value="1"/>
</dbReference>
<evidence type="ECO:0000256" key="3">
    <source>
        <dbReference type="ARBA" id="ARBA00022670"/>
    </source>
</evidence>